<gene>
    <name evidence="1" type="ORF">Dfulv_35385</name>
</gene>
<dbReference type="Proteomes" id="UP001059617">
    <property type="component" value="Chromosome"/>
</dbReference>
<evidence type="ECO:0000313" key="1">
    <source>
        <dbReference type="EMBL" id="UWP80417.1"/>
    </source>
</evidence>
<dbReference type="InterPro" id="IPR029058">
    <property type="entry name" value="AB_hydrolase_fold"/>
</dbReference>
<organism evidence="1 2">
    <name type="scientific">Dactylosporangium fulvum</name>
    <dbReference type="NCBI Taxonomy" id="53359"/>
    <lineage>
        <taxon>Bacteria</taxon>
        <taxon>Bacillati</taxon>
        <taxon>Actinomycetota</taxon>
        <taxon>Actinomycetes</taxon>
        <taxon>Micromonosporales</taxon>
        <taxon>Micromonosporaceae</taxon>
        <taxon>Dactylosporangium</taxon>
    </lineage>
</organism>
<name>A0ABY5VRL6_9ACTN</name>
<reference evidence="1" key="2">
    <citation type="submission" date="2022-09" db="EMBL/GenBank/DDBJ databases">
        <title>Biosynthetic gene clusters of Dactylosporangioum fulvum.</title>
        <authorList>
            <person name="Caradec T."/>
        </authorList>
    </citation>
    <scope>NUCLEOTIDE SEQUENCE</scope>
    <source>
        <strain evidence="1">NRRL B-16292</strain>
    </source>
</reference>
<accession>A0ABY5VRL6</accession>
<dbReference type="EMBL" id="CP073720">
    <property type="protein sequence ID" value="UWP80417.1"/>
    <property type="molecule type" value="Genomic_DNA"/>
</dbReference>
<proteinExistence type="predicted"/>
<sequence>MPPPRIVESVDVMRTSFDNPAQPRPVRVYLWEPLVRSADGLTRLILLSHGTGASGRDMAWLAEPLAQAGFLVAAVDHHGNNWVDGYAAPGFVFVWERPADLRHALNLIERDRDVGWVGAAGFSAGGYAAAALVGVRLDPDLIRLLAEGEILDPAVPEYPGAFEWLRRTTTPDTIGDLLKSAGGDQSDDRVQAAFLICPGDGGMSSAASLRAVTRPVAIRWADADVITPPEQTALRYLKLIGGAHGQSLGRHVEHHHLFPDVSEGADVRVRVGAEAVAYLAQVSGLDQPS</sequence>
<dbReference type="SUPFAM" id="SSF53474">
    <property type="entry name" value="alpha/beta-Hydrolases"/>
    <property type="match status" value="1"/>
</dbReference>
<evidence type="ECO:0000313" key="2">
    <source>
        <dbReference type="Proteomes" id="UP001059617"/>
    </source>
</evidence>
<dbReference type="RefSeq" id="WP_259858177.1">
    <property type="nucleotide sequence ID" value="NZ_BAAAST010000042.1"/>
</dbReference>
<dbReference type="Gene3D" id="3.40.50.1820">
    <property type="entry name" value="alpha/beta hydrolase"/>
    <property type="match status" value="1"/>
</dbReference>
<keyword evidence="2" id="KW-1185">Reference proteome</keyword>
<reference evidence="1" key="1">
    <citation type="submission" date="2021-04" db="EMBL/GenBank/DDBJ databases">
        <authorList>
            <person name="Hartkoorn R.C."/>
            <person name="Beaudoing E."/>
            <person name="Hot D."/>
        </authorList>
    </citation>
    <scope>NUCLEOTIDE SEQUENCE</scope>
    <source>
        <strain evidence="1">NRRL B-16292</strain>
    </source>
</reference>
<evidence type="ECO:0008006" key="3">
    <source>
        <dbReference type="Google" id="ProtNLM"/>
    </source>
</evidence>
<protein>
    <recommendedName>
        <fullName evidence="3">Serine aminopeptidase S33 domain-containing protein</fullName>
    </recommendedName>
</protein>